<dbReference type="InterPro" id="IPR002698">
    <property type="entry name" value="FTHF_cligase"/>
</dbReference>
<evidence type="ECO:0000256" key="3">
    <source>
        <dbReference type="ARBA" id="ARBA00022840"/>
    </source>
</evidence>
<comment type="catalytic activity">
    <reaction evidence="5">
        <text>(6S)-5-formyl-5,6,7,8-tetrahydrofolate + ATP = (6R)-5,10-methenyltetrahydrofolate + ADP + phosphate</text>
        <dbReference type="Rhea" id="RHEA:10488"/>
        <dbReference type="ChEBI" id="CHEBI:30616"/>
        <dbReference type="ChEBI" id="CHEBI:43474"/>
        <dbReference type="ChEBI" id="CHEBI:57455"/>
        <dbReference type="ChEBI" id="CHEBI:57457"/>
        <dbReference type="ChEBI" id="CHEBI:456216"/>
        <dbReference type="EC" id="6.3.3.2"/>
    </reaction>
</comment>
<evidence type="ECO:0000313" key="6">
    <source>
        <dbReference type="EMBL" id="PWU68516.1"/>
    </source>
</evidence>
<name>A0A317KZ58_9BACI</name>
<keyword evidence="6" id="KW-0436">Ligase</keyword>
<dbReference type="RefSeq" id="WP_109984175.1">
    <property type="nucleotide sequence ID" value="NZ_QGTD01000008.1"/>
</dbReference>
<dbReference type="Pfam" id="PF01812">
    <property type="entry name" value="5-FTHF_cyc-lig"/>
    <property type="match status" value="1"/>
</dbReference>
<feature type="binding site" evidence="4">
    <location>
        <begin position="4"/>
        <end position="8"/>
    </location>
    <ligand>
        <name>ATP</name>
        <dbReference type="ChEBI" id="CHEBI:30616"/>
    </ligand>
</feature>
<organism evidence="6 7">
    <name type="scientific">Gracilibacillus dipsosauri</name>
    <dbReference type="NCBI Taxonomy" id="178340"/>
    <lineage>
        <taxon>Bacteria</taxon>
        <taxon>Bacillati</taxon>
        <taxon>Bacillota</taxon>
        <taxon>Bacilli</taxon>
        <taxon>Bacillales</taxon>
        <taxon>Bacillaceae</taxon>
        <taxon>Gracilibacillus</taxon>
    </lineage>
</organism>
<keyword evidence="5" id="KW-0479">Metal-binding</keyword>
<evidence type="ECO:0000256" key="1">
    <source>
        <dbReference type="ARBA" id="ARBA00010638"/>
    </source>
</evidence>
<dbReference type="GO" id="GO:0009396">
    <property type="term" value="P:folic acid-containing compound biosynthetic process"/>
    <property type="evidence" value="ECO:0007669"/>
    <property type="project" value="TreeGrafter"/>
</dbReference>
<keyword evidence="2 4" id="KW-0547">Nucleotide-binding</keyword>
<dbReference type="Gene3D" id="3.40.50.10420">
    <property type="entry name" value="NagB/RpiA/CoA transferase-like"/>
    <property type="match status" value="1"/>
</dbReference>
<proteinExistence type="inferred from homology"/>
<protein>
    <recommendedName>
        <fullName evidence="5">5-formyltetrahydrofolate cyclo-ligase</fullName>
        <ecNumber evidence="5">6.3.3.2</ecNumber>
    </recommendedName>
</protein>
<comment type="similarity">
    <text evidence="1 5">Belongs to the 5-formyltetrahydrofolate cyclo-ligase family.</text>
</comment>
<keyword evidence="7" id="KW-1185">Reference proteome</keyword>
<feature type="binding site" evidence="4">
    <location>
        <position position="48"/>
    </location>
    <ligand>
        <name>substrate</name>
    </ligand>
</feature>
<comment type="caution">
    <text evidence="6">The sequence shown here is derived from an EMBL/GenBank/DDBJ whole genome shotgun (WGS) entry which is preliminary data.</text>
</comment>
<dbReference type="Proteomes" id="UP000245624">
    <property type="component" value="Unassembled WGS sequence"/>
</dbReference>
<evidence type="ECO:0000256" key="5">
    <source>
        <dbReference type="RuleBase" id="RU361279"/>
    </source>
</evidence>
<dbReference type="GO" id="GO:0005524">
    <property type="term" value="F:ATP binding"/>
    <property type="evidence" value="ECO:0007669"/>
    <property type="project" value="UniProtKB-KW"/>
</dbReference>
<keyword evidence="3 4" id="KW-0067">ATP-binding</keyword>
<dbReference type="SUPFAM" id="SSF100950">
    <property type="entry name" value="NagB/RpiA/CoA transferase-like"/>
    <property type="match status" value="1"/>
</dbReference>
<dbReference type="OrthoDB" id="9801938at2"/>
<dbReference type="GO" id="GO:0046872">
    <property type="term" value="F:metal ion binding"/>
    <property type="evidence" value="ECO:0007669"/>
    <property type="project" value="UniProtKB-KW"/>
</dbReference>
<keyword evidence="5" id="KW-0460">Magnesium</keyword>
<dbReference type="InterPro" id="IPR037171">
    <property type="entry name" value="NagB/RpiA_transferase-like"/>
</dbReference>
<dbReference type="PANTHER" id="PTHR23407">
    <property type="entry name" value="ATPASE INHIBITOR/5-FORMYLTETRAHYDROFOLATE CYCLO-LIGASE"/>
    <property type="match status" value="1"/>
</dbReference>
<evidence type="ECO:0000256" key="2">
    <source>
        <dbReference type="ARBA" id="ARBA00022741"/>
    </source>
</evidence>
<dbReference type="EC" id="6.3.3.2" evidence="5"/>
<dbReference type="NCBIfam" id="TIGR02727">
    <property type="entry name" value="MTHFS_bact"/>
    <property type="match status" value="1"/>
</dbReference>
<dbReference type="PIRSF" id="PIRSF006806">
    <property type="entry name" value="FTHF_cligase"/>
    <property type="match status" value="1"/>
</dbReference>
<comment type="cofactor">
    <cofactor evidence="5">
        <name>Mg(2+)</name>
        <dbReference type="ChEBI" id="CHEBI:18420"/>
    </cofactor>
</comment>
<accession>A0A317KZ58</accession>
<dbReference type="GO" id="GO:0035999">
    <property type="term" value="P:tetrahydrofolate interconversion"/>
    <property type="evidence" value="ECO:0007669"/>
    <property type="project" value="TreeGrafter"/>
</dbReference>
<feature type="binding site" evidence="4">
    <location>
        <position position="53"/>
    </location>
    <ligand>
        <name>substrate</name>
    </ligand>
</feature>
<dbReference type="InterPro" id="IPR024185">
    <property type="entry name" value="FTHF_cligase-like_sf"/>
</dbReference>
<sequence>MSRKEEQRRMISTLLANYTHKEKVNKSIQDMLYSFDHWKQARKVGLTISRGMEWNTTSIIKHAWKQKKQIALPKCNPTDFSMEFYKCTAFDQLENTYLDLYEPNPEITEGVSKEELDLIIVPGIAFDREGNRIGYGGGFFDRYLKGYQGLKIALAAKVQVLERIEAESHDIPIDYLITESAVIKCT</sequence>
<dbReference type="EMBL" id="QGTD01000008">
    <property type="protein sequence ID" value="PWU68516.1"/>
    <property type="molecule type" value="Genomic_DNA"/>
</dbReference>
<dbReference type="AlphaFoldDB" id="A0A317KZ58"/>
<reference evidence="6 7" key="1">
    <citation type="submission" date="2018-05" db="EMBL/GenBank/DDBJ databases">
        <title>Genomic analysis of Gracilibacillus dipsosauri DD1 reveals novel features of a salt-tolerant amylase.</title>
        <authorList>
            <person name="Deutch C.E."/>
            <person name="Yang S."/>
        </authorList>
    </citation>
    <scope>NUCLEOTIDE SEQUENCE [LARGE SCALE GENOMIC DNA]</scope>
    <source>
        <strain evidence="6 7">DD1</strain>
    </source>
</reference>
<dbReference type="GO" id="GO:0030272">
    <property type="term" value="F:5-formyltetrahydrofolate cyclo-ligase activity"/>
    <property type="evidence" value="ECO:0007669"/>
    <property type="project" value="UniProtKB-EC"/>
</dbReference>
<dbReference type="PANTHER" id="PTHR23407:SF1">
    <property type="entry name" value="5-FORMYLTETRAHYDROFOLATE CYCLO-LIGASE"/>
    <property type="match status" value="1"/>
</dbReference>
<evidence type="ECO:0000313" key="7">
    <source>
        <dbReference type="Proteomes" id="UP000245624"/>
    </source>
</evidence>
<evidence type="ECO:0000256" key="4">
    <source>
        <dbReference type="PIRSR" id="PIRSR006806-1"/>
    </source>
</evidence>
<gene>
    <name evidence="6" type="ORF">DLJ74_08750</name>
</gene>